<proteinExistence type="predicted"/>
<dbReference type="Proteomes" id="UP000244905">
    <property type="component" value="Unassembled WGS sequence"/>
</dbReference>
<evidence type="ECO:0000256" key="1">
    <source>
        <dbReference type="SAM" id="SignalP"/>
    </source>
</evidence>
<dbReference type="EMBL" id="PUEC01000016">
    <property type="protein sequence ID" value="PWB01999.1"/>
    <property type="molecule type" value="Genomic_DNA"/>
</dbReference>
<dbReference type="SUPFAM" id="SSF56935">
    <property type="entry name" value="Porins"/>
    <property type="match status" value="1"/>
</dbReference>
<protein>
    <recommendedName>
        <fullName evidence="4">Porin</fullName>
    </recommendedName>
</protein>
<organism evidence="2 3">
    <name type="scientific">Duncaniella muris</name>
    <dbReference type="NCBI Taxonomy" id="2094150"/>
    <lineage>
        <taxon>Bacteria</taxon>
        <taxon>Pseudomonadati</taxon>
        <taxon>Bacteroidota</taxon>
        <taxon>Bacteroidia</taxon>
        <taxon>Bacteroidales</taxon>
        <taxon>Muribaculaceae</taxon>
        <taxon>Duncaniella</taxon>
    </lineage>
</organism>
<name>A0A2V1IMH4_9BACT</name>
<reference evidence="3" key="1">
    <citation type="submission" date="2018-02" db="EMBL/GenBank/DDBJ databases">
        <authorList>
            <person name="Clavel T."/>
            <person name="Strowig T."/>
        </authorList>
    </citation>
    <scope>NUCLEOTIDE SEQUENCE [LARGE SCALE GENOMIC DNA]</scope>
    <source>
        <strain evidence="3">DSM 103720</strain>
    </source>
</reference>
<dbReference type="InterPro" id="IPR023614">
    <property type="entry name" value="Porin_dom_sf"/>
</dbReference>
<evidence type="ECO:0008006" key="4">
    <source>
        <dbReference type="Google" id="ProtNLM"/>
    </source>
</evidence>
<dbReference type="Pfam" id="PF07396">
    <property type="entry name" value="Porin_O_P"/>
    <property type="match status" value="1"/>
</dbReference>
<comment type="caution">
    <text evidence="2">The sequence shown here is derived from an EMBL/GenBank/DDBJ whole genome shotgun (WGS) entry which is preliminary data.</text>
</comment>
<accession>A0A2V1IMH4</accession>
<dbReference type="RefSeq" id="WP_107032379.1">
    <property type="nucleotide sequence ID" value="NZ_CAOLBL010000009.1"/>
</dbReference>
<keyword evidence="3" id="KW-1185">Reference proteome</keyword>
<keyword evidence="1" id="KW-0732">Signal</keyword>
<sequence length="359" mass="39731">MKLHIRHLCLPLAIVAFLASFQKSLAAENQQSGTQPQSDEVSKDKVNLVPKIHGTVRARWEMDTKGGENRFAVRNARVSISGEIAQPIDYYIQTDFCDQGKMKILDAWGRVSFTKRLRLQGGQFRLPFGTDCFRGPGTYFFSNHSFIGGIMNNVRGVGAKLSYTFPTSGSSLLSLEAGAFNPTSMADHNVWVKEMAFAGKALWTIGEVKIAAGAETLIPDSVRINSLTGSVTWTHGGLTLEGEYLNKHYTNKAHKAAHGYNVFADYGFPVKAGIFNRASVQARFDGMTAYSSGNRNDEGKLFTDYAARNRVTVGGTLSYIYKFVRCDLRLSYEKYFYHHDAVVPVGDGDKVCAELVVKF</sequence>
<dbReference type="GeneID" id="82526238"/>
<gene>
    <name evidence="2" type="ORF">C5O23_07760</name>
</gene>
<dbReference type="Gene3D" id="2.40.160.10">
    <property type="entry name" value="Porin"/>
    <property type="match status" value="1"/>
</dbReference>
<dbReference type="InterPro" id="IPR010870">
    <property type="entry name" value="Porin_O/P"/>
</dbReference>
<feature type="signal peptide" evidence="1">
    <location>
        <begin position="1"/>
        <end position="26"/>
    </location>
</feature>
<feature type="chain" id="PRO_5016009047" description="Porin" evidence="1">
    <location>
        <begin position="27"/>
        <end position="359"/>
    </location>
</feature>
<dbReference type="AlphaFoldDB" id="A0A2V1IMH4"/>
<evidence type="ECO:0000313" key="2">
    <source>
        <dbReference type="EMBL" id="PWB01999.1"/>
    </source>
</evidence>
<evidence type="ECO:0000313" key="3">
    <source>
        <dbReference type="Proteomes" id="UP000244905"/>
    </source>
</evidence>